<dbReference type="Pfam" id="PF10595">
    <property type="entry name" value="FAM161A_B"/>
    <property type="match status" value="1"/>
</dbReference>
<comment type="similarity">
    <text evidence="1">Belongs to the FAM161 family.</text>
</comment>
<feature type="compositionally biased region" description="Basic residues" evidence="3">
    <location>
        <begin position="57"/>
        <end position="72"/>
    </location>
</feature>
<feature type="region of interest" description="Disordered" evidence="3">
    <location>
        <begin position="169"/>
        <end position="238"/>
    </location>
</feature>
<dbReference type="PANTHER" id="PTHR21501">
    <property type="entry name" value="PROTEIN FAM-161"/>
    <property type="match status" value="1"/>
</dbReference>
<dbReference type="GO" id="GO:0005929">
    <property type="term" value="C:cilium"/>
    <property type="evidence" value="ECO:0007669"/>
    <property type="project" value="TreeGrafter"/>
</dbReference>
<feature type="compositionally biased region" description="Basic and acidic residues" evidence="3">
    <location>
        <begin position="554"/>
        <end position="566"/>
    </location>
</feature>
<keyword evidence="2" id="KW-0175">Coiled coil</keyword>
<dbReference type="GO" id="GO:0005856">
    <property type="term" value="C:cytoskeleton"/>
    <property type="evidence" value="ECO:0007669"/>
    <property type="project" value="UniProtKB-ARBA"/>
</dbReference>
<keyword evidence="5" id="KW-1185">Reference proteome</keyword>
<reference evidence="4" key="2">
    <citation type="journal article" date="2023" name="Science">
        <title>Genomic signatures of disease resistance in endangered staghorn corals.</title>
        <authorList>
            <person name="Vollmer S.V."/>
            <person name="Selwyn J.D."/>
            <person name="Despard B.A."/>
            <person name="Roesel C.L."/>
        </authorList>
    </citation>
    <scope>NUCLEOTIDE SEQUENCE</scope>
    <source>
        <strain evidence="4">K2</strain>
    </source>
</reference>
<dbReference type="Proteomes" id="UP001249851">
    <property type="component" value="Unassembled WGS sequence"/>
</dbReference>
<feature type="region of interest" description="Disordered" evidence="3">
    <location>
        <begin position="533"/>
        <end position="580"/>
    </location>
</feature>
<dbReference type="InterPro" id="IPR019579">
    <property type="entry name" value="FAM161A/B"/>
</dbReference>
<organism evidence="4 5">
    <name type="scientific">Acropora cervicornis</name>
    <name type="common">Staghorn coral</name>
    <dbReference type="NCBI Taxonomy" id="6130"/>
    <lineage>
        <taxon>Eukaryota</taxon>
        <taxon>Metazoa</taxon>
        <taxon>Cnidaria</taxon>
        <taxon>Anthozoa</taxon>
        <taxon>Hexacorallia</taxon>
        <taxon>Scleractinia</taxon>
        <taxon>Astrocoeniina</taxon>
        <taxon>Acroporidae</taxon>
        <taxon>Acropora</taxon>
    </lineage>
</organism>
<proteinExistence type="inferred from homology"/>
<sequence>MASGHGASVMRNLCYSAPRHPRTNKPATQNERTTVSLEEEPAENEELRTFDGERPPSSRRNKRQHHVHKAKRSVRDSLSHSFRELDDVDEEHFYEHLLTLKNEHKKTLKAVEKLYYSEKDKLESAFDLDPETKISENHFDESRIAEQFPLNGYDPFQERHVVIDEKEHFETSVTPKDHVRDMSVRDETRAVEHKDDEDDSSLEEFQVLRRRSSSDPTEGDHDHWRDAETGTTREGPGNERALYTEMFPRRSSSLDLVEDMWEDFSVYDYPLDPSPPCEKRRAKKDWALKLTIPKPFSMSVREATKTKALSRSQRILLEDLKKKQEKEEAELHKKFRAQPVPATTFLPLYDEITRQNELRRYRVREISKAVLKSSERPFKFMKREEQKKKLRRTKSLSNLSELKNKTDERRKFKANPFPDHLFDLSLADRIAEQEEYRAIRLRMRAQEMLAISRLPPNMESRGKEYFLGTFRSKLSEGGNKNAFMTKEHKFRPQINPDVPEFDELHRQFEKEMRNKKKEKEPTVVEPFTLRTAHVSAARKSRVSRSQEMQQSGRSSRDRSVSRERWPNARSLTPRDTLPFG</sequence>
<feature type="compositionally biased region" description="Basic and acidic residues" evidence="3">
    <location>
        <begin position="169"/>
        <end position="194"/>
    </location>
</feature>
<dbReference type="AlphaFoldDB" id="A0AAD9QH33"/>
<feature type="compositionally biased region" description="Basic and acidic residues" evidence="3">
    <location>
        <begin position="45"/>
        <end position="56"/>
    </location>
</feature>
<dbReference type="GO" id="GO:0044782">
    <property type="term" value="P:cilium organization"/>
    <property type="evidence" value="ECO:0007669"/>
    <property type="project" value="TreeGrafter"/>
</dbReference>
<accession>A0AAD9QH33</accession>
<evidence type="ECO:0000256" key="2">
    <source>
        <dbReference type="ARBA" id="ARBA00023054"/>
    </source>
</evidence>
<evidence type="ECO:0000313" key="4">
    <source>
        <dbReference type="EMBL" id="KAK2561158.1"/>
    </source>
</evidence>
<name>A0AAD9QH33_ACRCE</name>
<reference evidence="4" key="1">
    <citation type="journal article" date="2023" name="G3 (Bethesda)">
        <title>Whole genome assembly and annotation of the endangered Caribbean coral Acropora cervicornis.</title>
        <authorList>
            <person name="Selwyn J.D."/>
            <person name="Vollmer S.V."/>
        </authorList>
    </citation>
    <scope>NUCLEOTIDE SEQUENCE</scope>
    <source>
        <strain evidence="4">K2</strain>
    </source>
</reference>
<feature type="region of interest" description="Disordered" evidence="3">
    <location>
        <begin position="1"/>
        <end position="78"/>
    </location>
</feature>
<feature type="compositionally biased region" description="Basic and acidic residues" evidence="3">
    <location>
        <begin position="218"/>
        <end position="228"/>
    </location>
</feature>
<protein>
    <submittedName>
        <fullName evidence="4">Protein FAM161A</fullName>
    </submittedName>
</protein>
<gene>
    <name evidence="4" type="ORF">P5673_016302</name>
</gene>
<evidence type="ECO:0000313" key="5">
    <source>
        <dbReference type="Proteomes" id="UP001249851"/>
    </source>
</evidence>
<dbReference type="InterPro" id="IPR051655">
    <property type="entry name" value="FAM161"/>
</dbReference>
<evidence type="ECO:0000256" key="3">
    <source>
        <dbReference type="SAM" id="MobiDB-lite"/>
    </source>
</evidence>
<evidence type="ECO:0000256" key="1">
    <source>
        <dbReference type="ARBA" id="ARBA00006663"/>
    </source>
</evidence>
<comment type="caution">
    <text evidence="4">The sequence shown here is derived from an EMBL/GenBank/DDBJ whole genome shotgun (WGS) entry which is preliminary data.</text>
</comment>
<feature type="compositionally biased region" description="Polar residues" evidence="3">
    <location>
        <begin position="25"/>
        <end position="36"/>
    </location>
</feature>
<dbReference type="EMBL" id="JARQWQ010000034">
    <property type="protein sequence ID" value="KAK2561158.1"/>
    <property type="molecule type" value="Genomic_DNA"/>
</dbReference>
<dbReference type="PANTHER" id="PTHR21501:SF1">
    <property type="entry name" value="PROTEIN FAM-161"/>
    <property type="match status" value="1"/>
</dbReference>